<feature type="transmembrane region" description="Helical" evidence="1">
    <location>
        <begin position="12"/>
        <end position="29"/>
    </location>
</feature>
<reference evidence="2" key="2">
    <citation type="submission" date="2020-09" db="EMBL/GenBank/DDBJ databases">
        <authorList>
            <person name="Sun Q."/>
            <person name="Sedlacek I."/>
        </authorList>
    </citation>
    <scope>NUCLEOTIDE SEQUENCE</scope>
    <source>
        <strain evidence="2">CCM 8711</strain>
    </source>
</reference>
<name>A0A917JAL7_9SPHI</name>
<keyword evidence="1" id="KW-0472">Membrane</keyword>
<keyword evidence="1" id="KW-1133">Transmembrane helix</keyword>
<accession>A0A917JAL7</accession>
<evidence type="ECO:0000313" key="3">
    <source>
        <dbReference type="Proteomes" id="UP000662074"/>
    </source>
</evidence>
<evidence type="ECO:0000256" key="1">
    <source>
        <dbReference type="SAM" id="Phobius"/>
    </source>
</evidence>
<gene>
    <name evidence="2" type="ORF">GCM10011425_17730</name>
</gene>
<keyword evidence="3" id="KW-1185">Reference proteome</keyword>
<evidence type="ECO:0000313" key="2">
    <source>
        <dbReference type="EMBL" id="GGI50561.1"/>
    </source>
</evidence>
<dbReference type="AlphaFoldDB" id="A0A917JAL7"/>
<feature type="transmembrane region" description="Helical" evidence="1">
    <location>
        <begin position="81"/>
        <end position="98"/>
    </location>
</feature>
<proteinExistence type="predicted"/>
<feature type="transmembrane region" description="Helical" evidence="1">
    <location>
        <begin position="41"/>
        <end position="61"/>
    </location>
</feature>
<comment type="caution">
    <text evidence="2">The sequence shown here is derived from an EMBL/GenBank/DDBJ whole genome shotgun (WGS) entry which is preliminary data.</text>
</comment>
<organism evidence="2 3">
    <name type="scientific">Mucilaginibacter galii</name>
    <dbReference type="NCBI Taxonomy" id="2005073"/>
    <lineage>
        <taxon>Bacteria</taxon>
        <taxon>Pseudomonadati</taxon>
        <taxon>Bacteroidota</taxon>
        <taxon>Sphingobacteriia</taxon>
        <taxon>Sphingobacteriales</taxon>
        <taxon>Sphingobacteriaceae</taxon>
        <taxon>Mucilaginibacter</taxon>
    </lineage>
</organism>
<protein>
    <submittedName>
        <fullName evidence="2">Uncharacterized protein</fullName>
    </submittedName>
</protein>
<sequence>MNWDLYDLNKPYGMVVLLISVVGIAGIVLKQYQVARIAAWLSLALVVLVYIAAIMKVNTTFSFIPFKGLAGSLAKLIKFKWGWYLLFLGPVLSVFTTPKPVADRVVI</sequence>
<dbReference type="Proteomes" id="UP000662074">
    <property type="component" value="Unassembled WGS sequence"/>
</dbReference>
<keyword evidence="1" id="KW-0812">Transmembrane</keyword>
<reference evidence="2" key="1">
    <citation type="journal article" date="2014" name="Int. J. Syst. Evol. Microbiol.">
        <title>Complete genome sequence of Corynebacterium casei LMG S-19264T (=DSM 44701T), isolated from a smear-ripened cheese.</title>
        <authorList>
            <consortium name="US DOE Joint Genome Institute (JGI-PGF)"/>
            <person name="Walter F."/>
            <person name="Albersmeier A."/>
            <person name="Kalinowski J."/>
            <person name="Ruckert C."/>
        </authorList>
    </citation>
    <scope>NUCLEOTIDE SEQUENCE</scope>
    <source>
        <strain evidence="2">CCM 8711</strain>
    </source>
</reference>
<dbReference type="EMBL" id="BMDO01000004">
    <property type="protein sequence ID" value="GGI50561.1"/>
    <property type="molecule type" value="Genomic_DNA"/>
</dbReference>